<dbReference type="InterPro" id="IPR032109">
    <property type="entry name" value="Big_3_5"/>
</dbReference>
<feature type="signal peptide" evidence="2">
    <location>
        <begin position="1"/>
        <end position="24"/>
    </location>
</feature>
<keyword evidence="1" id="KW-0472">Membrane</keyword>
<feature type="domain" description="Bacterial Ig-like" evidence="3">
    <location>
        <begin position="1094"/>
        <end position="1181"/>
    </location>
</feature>
<evidence type="ECO:0000313" key="5">
    <source>
        <dbReference type="Proteomes" id="UP000269669"/>
    </source>
</evidence>
<evidence type="ECO:0000313" key="4">
    <source>
        <dbReference type="EMBL" id="RSL19040.1"/>
    </source>
</evidence>
<evidence type="ECO:0000259" key="3">
    <source>
        <dbReference type="Pfam" id="PF16640"/>
    </source>
</evidence>
<organism evidence="4 5">
    <name type="scientific">Edaphobacter aggregans</name>
    <dbReference type="NCBI Taxonomy" id="570835"/>
    <lineage>
        <taxon>Bacteria</taxon>
        <taxon>Pseudomonadati</taxon>
        <taxon>Acidobacteriota</taxon>
        <taxon>Terriglobia</taxon>
        <taxon>Terriglobales</taxon>
        <taxon>Acidobacteriaceae</taxon>
        <taxon>Edaphobacter</taxon>
    </lineage>
</organism>
<evidence type="ECO:0000256" key="1">
    <source>
        <dbReference type="SAM" id="Phobius"/>
    </source>
</evidence>
<evidence type="ECO:0000256" key="2">
    <source>
        <dbReference type="SAM" id="SignalP"/>
    </source>
</evidence>
<keyword evidence="1" id="KW-0812">Transmembrane</keyword>
<dbReference type="EMBL" id="RSDW01000001">
    <property type="protein sequence ID" value="RSL19040.1"/>
    <property type="molecule type" value="Genomic_DNA"/>
</dbReference>
<keyword evidence="1" id="KW-1133">Transmembrane helix</keyword>
<feature type="chain" id="PRO_5019573628" evidence="2">
    <location>
        <begin position="25"/>
        <end position="1353"/>
    </location>
</feature>
<dbReference type="Pfam" id="PF16640">
    <property type="entry name" value="Big_3_5"/>
    <property type="match status" value="1"/>
</dbReference>
<comment type="caution">
    <text evidence="4">The sequence shown here is derived from an EMBL/GenBank/DDBJ whole genome shotgun (WGS) entry which is preliminary data.</text>
</comment>
<keyword evidence="2" id="KW-0732">Signal</keyword>
<name>A0A428MQ96_9BACT</name>
<protein>
    <submittedName>
        <fullName evidence="4">Ig-like domain-containing protein</fullName>
    </submittedName>
</protein>
<feature type="transmembrane region" description="Helical" evidence="1">
    <location>
        <begin position="1260"/>
        <end position="1281"/>
    </location>
</feature>
<gene>
    <name evidence="4" type="ORF">EDE15_4656</name>
</gene>
<dbReference type="InterPro" id="IPR013783">
    <property type="entry name" value="Ig-like_fold"/>
</dbReference>
<feature type="transmembrane region" description="Helical" evidence="1">
    <location>
        <begin position="1293"/>
        <end position="1312"/>
    </location>
</feature>
<dbReference type="Proteomes" id="UP000269669">
    <property type="component" value="Unassembled WGS sequence"/>
</dbReference>
<sequence length="1353" mass="140624">MKQYLMLRFAFAVWLTGLFMTSLAQPQTQSQVQSTTTPMQVQIKATNVTAQSVLVNIRIPGSAGDVKIHLNGREVSSRFSAADCYGATCETATLAEADGFRVAKNVLSVNAGSGMTGRLRFDGISSSASPSTLPQLKAMALTSPQAQPVSGGITSPFLPPTLTLKTLYNGGWNGQVDPTNPWFIVGTQGYPSVQPANCSGSPIYMAVVLDRQTLVEKTAAPEASPQCFANSAALKTYLSGLNKAGATSDLVILASNQNASPDPGLDLTDIGGSIYLESSVPGAVYPAGIMAIGVPGATPQSAYEQWYSLNKGYEPTTPFANGTLQEDAYGNYNFQSSEVFEFTVSPNDPANLSPNTTSVITTKQPTLTGTIEYDYLPPTGNNGFWLLTLSRNTLTTYPYSCAWGNKSPDGSVQYVPNCGTFYNTGSSDASTSTAAFNQLTSDISNINTWQMAFLTTVGQPVYAGSSPNVFNVGGFNGTYGGPSNGFTEFANALSAFGAQPNLVQYLFNSGDAYTLITSPGMGGPLNGNSVESTTHLSAQGQSGFVHGIMQRNLNGLFTPQQTNQESQALFVVKGGNKSPEFALTEVAQQQPVDWPSSSQTTLLTAGGIKASSIPGQVAAYRYLSYVLLNIYQQGVTGSHLDDIHYFFTGSYNTAINYHTYDPISIQWPNPATVSGPYVYPCATVSNNTCTVTIPQIDSNPLVFTQNDFLAVQSQLRSEIIYLTNTLQFLVTGSNNMKTVIAGGSTNAGLALTGAASTILGSKLQPPPPQTVVKTSWQNIVSMIGGVSSLLSAVPGLGTVAGVIADGSKAATIFGGVTTAIGGAASIAAGAGQITSSSTSSSLPSAFATFSSTIGSLAQGSLQGQLSSGFDVMTDSITSDWGRLSTIGPMTVDSNNLVFFSPDQAAQNVAIQALTQGASRSFYLALLPSLGYRIDYWQGVEPGVSMGYYDEGAASCYAYYLTPQTNPTPAPAGISASFPSLGRTPQYFSNNFATQPVDSYVIAGTVTGAGGSHPSIATIDPQLAASLFTSSGLNLPVEEFVVPTGPLSGSFQVASSKDPGSHQNDTICAANLSSGVGAAPPTKTSTETPTITTLTPPATSVLGQDLALSATVTSNANPVTKGSMYFVLDGTYLPAVPITAQGTASMTIPGASVALGNHTLQADYSTVAPYAASESKIATVSVYGAAPGINLSTSAASMDVSYGLASSPITLQLTSLAGMAGTINLSCTGLPLGMSCNFHPAQVSLHAGGVSTASLTITANAVTLSSFWIPWVGLLMLPLLFVTFRRMQSGRRHLPRLASIFALSLLATLYLSGCSRGSTSPSSNTLKETGTKTISINATSGNTTSMIPVQVNIQ</sequence>
<accession>A0A428MQ96</accession>
<dbReference type="RefSeq" id="WP_221761694.1">
    <property type="nucleotide sequence ID" value="NZ_RSDW01000001.1"/>
</dbReference>
<proteinExistence type="predicted"/>
<keyword evidence="5" id="KW-1185">Reference proteome</keyword>
<dbReference type="Gene3D" id="2.60.40.10">
    <property type="entry name" value="Immunoglobulins"/>
    <property type="match status" value="1"/>
</dbReference>
<reference evidence="4 5" key="1">
    <citation type="submission" date="2018-12" db="EMBL/GenBank/DDBJ databases">
        <title>Sequencing of bacterial isolates from soil warming experiment in Harvard Forest, Massachusetts, USA.</title>
        <authorList>
            <person name="Deangelis K."/>
        </authorList>
    </citation>
    <scope>NUCLEOTIDE SEQUENCE [LARGE SCALE GENOMIC DNA]</scope>
    <source>
        <strain evidence="4 5">EB153</strain>
    </source>
</reference>